<evidence type="ECO:0000256" key="3">
    <source>
        <dbReference type="ARBA" id="ARBA00022692"/>
    </source>
</evidence>
<dbReference type="PANTHER" id="PTHR40064:SF1">
    <property type="entry name" value="MEMBRANE PROTEIN"/>
    <property type="match status" value="1"/>
</dbReference>
<proteinExistence type="predicted"/>
<dbReference type="InterPro" id="IPR021062">
    <property type="entry name" value="ArAE_1_C"/>
</dbReference>
<dbReference type="Pfam" id="PF06081">
    <property type="entry name" value="ArAE_1"/>
    <property type="match status" value="1"/>
</dbReference>
<comment type="subcellular location">
    <subcellularLocation>
        <location evidence="1">Cell membrane</location>
        <topology evidence="1">Multi-pass membrane protein</topology>
    </subcellularLocation>
</comment>
<feature type="transmembrane region" description="Helical" evidence="6">
    <location>
        <begin position="20"/>
        <end position="49"/>
    </location>
</feature>
<gene>
    <name evidence="8" type="ORF">RU96_GL002457</name>
</gene>
<dbReference type="InterPro" id="IPR052984">
    <property type="entry name" value="UPF0421"/>
</dbReference>
<evidence type="ECO:0000256" key="4">
    <source>
        <dbReference type="ARBA" id="ARBA00022989"/>
    </source>
</evidence>
<dbReference type="OrthoDB" id="357521at2"/>
<evidence type="ECO:0000256" key="1">
    <source>
        <dbReference type="ARBA" id="ARBA00004651"/>
    </source>
</evidence>
<name>A0A1L8R615_9ENTE</name>
<dbReference type="InterPro" id="IPR010343">
    <property type="entry name" value="ArAE_1"/>
</dbReference>
<comment type="caution">
    <text evidence="8">The sequence shown here is derived from an EMBL/GenBank/DDBJ whole genome shotgun (WGS) entry which is preliminary data.</text>
</comment>
<keyword evidence="3 6" id="KW-0812">Transmembrane</keyword>
<dbReference type="PANTHER" id="PTHR40064">
    <property type="entry name" value="MEMBRANE PROTEIN-RELATED"/>
    <property type="match status" value="1"/>
</dbReference>
<sequence length="344" mass="39663">MNLLTKNTWQQHLGYAAKIGIGSALAILLAELLGLNFAASAGIITLLTISTTKVQTWRLCLQRLGTFLITVFLAFLIQPIQHLEWISYGIILVLLTFGLSARNLLPTLSVNAVVLTHLMAKSTLTINAITNELWLLVIGLLIAIVVNHFQHYESQKKYLNYCRQTSEKKFKLVFEKLAAYLADSQLQNHVWDDIISLEKELHNYTQAAFAYQQNRLPISDDFYLDYFEMRTQQCNVLHNLHYEIKKLRLIKSDSAVIVAFLNEIALHFGEMSQPIHQLQMVDQLVQKIEETPLPQTKEEFLRKARLYHILMDLEEFLIFKKRFLQKHHPEKVAAYEAAQLATEE</sequence>
<dbReference type="GO" id="GO:0005886">
    <property type="term" value="C:plasma membrane"/>
    <property type="evidence" value="ECO:0007669"/>
    <property type="project" value="UniProtKB-SubCell"/>
</dbReference>
<feature type="transmembrane region" description="Helical" evidence="6">
    <location>
        <begin position="126"/>
        <end position="146"/>
    </location>
</feature>
<dbReference type="EMBL" id="JXKG01000009">
    <property type="protein sequence ID" value="OJG15198.1"/>
    <property type="molecule type" value="Genomic_DNA"/>
</dbReference>
<dbReference type="Gene3D" id="1.20.120.940">
    <property type="entry name" value="Putative aromatic acid exporter, C-terminal domain"/>
    <property type="match status" value="1"/>
</dbReference>
<evidence type="ECO:0000256" key="5">
    <source>
        <dbReference type="ARBA" id="ARBA00023136"/>
    </source>
</evidence>
<feature type="transmembrane region" description="Helical" evidence="6">
    <location>
        <begin position="61"/>
        <end position="80"/>
    </location>
</feature>
<dbReference type="AlphaFoldDB" id="A0A1L8R615"/>
<keyword evidence="5 6" id="KW-0472">Membrane</keyword>
<protein>
    <recommendedName>
        <fullName evidence="7">Putative aromatic acid exporter C-terminal domain-containing protein</fullName>
    </recommendedName>
</protein>
<evidence type="ECO:0000256" key="6">
    <source>
        <dbReference type="SAM" id="Phobius"/>
    </source>
</evidence>
<keyword evidence="4 6" id="KW-1133">Transmembrane helix</keyword>
<feature type="domain" description="Putative aromatic acid exporter C-terminal" evidence="7">
    <location>
        <begin position="158"/>
        <end position="321"/>
    </location>
</feature>
<dbReference type="RefSeq" id="WP_071864789.1">
    <property type="nucleotide sequence ID" value="NZ_JBHLVQ010000022.1"/>
</dbReference>
<accession>A0A1L8R615</accession>
<evidence type="ECO:0000313" key="9">
    <source>
        <dbReference type="Proteomes" id="UP000182835"/>
    </source>
</evidence>
<evidence type="ECO:0000259" key="7">
    <source>
        <dbReference type="Pfam" id="PF11728"/>
    </source>
</evidence>
<evidence type="ECO:0000313" key="8">
    <source>
        <dbReference type="EMBL" id="OJG15198.1"/>
    </source>
</evidence>
<evidence type="ECO:0000256" key="2">
    <source>
        <dbReference type="ARBA" id="ARBA00022475"/>
    </source>
</evidence>
<organism evidence="8 9">
    <name type="scientific">Enterococcus canintestini</name>
    <dbReference type="NCBI Taxonomy" id="317010"/>
    <lineage>
        <taxon>Bacteria</taxon>
        <taxon>Bacillati</taxon>
        <taxon>Bacillota</taxon>
        <taxon>Bacilli</taxon>
        <taxon>Lactobacillales</taxon>
        <taxon>Enterococcaceae</taxon>
        <taxon>Enterococcus</taxon>
    </lineage>
</organism>
<keyword evidence="2" id="KW-1003">Cell membrane</keyword>
<feature type="transmembrane region" description="Helical" evidence="6">
    <location>
        <begin position="86"/>
        <end position="105"/>
    </location>
</feature>
<reference evidence="8 9" key="1">
    <citation type="submission" date="2014-12" db="EMBL/GenBank/DDBJ databases">
        <title>Draft genome sequences of 29 type strains of Enterococci.</title>
        <authorList>
            <person name="Zhong Z."/>
            <person name="Sun Z."/>
            <person name="Liu W."/>
            <person name="Zhang W."/>
            <person name="Zhang H."/>
        </authorList>
    </citation>
    <scope>NUCLEOTIDE SEQUENCE [LARGE SCALE GENOMIC DNA]</scope>
    <source>
        <strain evidence="8 9">DSM 21207</strain>
    </source>
</reference>
<dbReference type="Pfam" id="PF11728">
    <property type="entry name" value="ArAE_1_C"/>
    <property type="match status" value="1"/>
</dbReference>
<dbReference type="InterPro" id="IPR038323">
    <property type="entry name" value="ArAE_1_C_sf"/>
</dbReference>
<dbReference type="Proteomes" id="UP000182835">
    <property type="component" value="Unassembled WGS sequence"/>
</dbReference>